<dbReference type="Pfam" id="PF13847">
    <property type="entry name" value="Methyltransf_31"/>
    <property type="match status" value="1"/>
</dbReference>
<dbReference type="InterPro" id="IPR029063">
    <property type="entry name" value="SAM-dependent_MTases_sf"/>
</dbReference>
<dbReference type="SUPFAM" id="SSF53335">
    <property type="entry name" value="S-adenosyl-L-methionine-dependent methyltransferases"/>
    <property type="match status" value="1"/>
</dbReference>
<dbReference type="NCBIfam" id="NF008823">
    <property type="entry name" value="PRK11873.1"/>
    <property type="match status" value="1"/>
</dbReference>
<evidence type="ECO:0000256" key="4">
    <source>
        <dbReference type="ARBA" id="ARBA00034521"/>
    </source>
</evidence>
<dbReference type="Gene3D" id="3.40.50.150">
    <property type="entry name" value="Vaccinia Virus protein VP39"/>
    <property type="match status" value="1"/>
</dbReference>
<keyword evidence="1 10" id="KW-0808">Transferase</keyword>
<dbReference type="PANTHER" id="PTHR43675">
    <property type="entry name" value="ARSENITE METHYLTRANSFERASE"/>
    <property type="match status" value="1"/>
</dbReference>
<proteinExistence type="inferred from homology"/>
<dbReference type="EMBL" id="LNQE01001419">
    <property type="protein sequence ID" value="KUG17810.1"/>
    <property type="molecule type" value="Genomic_DNA"/>
</dbReference>
<feature type="domain" description="Methyltransferase" evidence="9">
    <location>
        <begin position="77"/>
        <end position="220"/>
    </location>
</feature>
<sequence length="277" mass="29976">MLTLKEREIKRAVKEGYARIAKQATSDYASRCCSEDADIPEELSKRMGYTEEEIQAAPPESNLGLGCGNPVALASLSEGEIVLDMGSGAGFDCFLASDRVGPSGKVIGVDITSEMVEKARANSRKGGYANIDFRQGDLENMPVADNYVDVVISNCVINLIPNKRMAFREAFRVLKPGGRLAVSDVVLLKELPEFVKSSTEAYIGCLAGAIMKDDYLDIIKSIGFRDVRVVAESRFPVESLISERSGCSTPTDPAITPEQQKKVADSVLSIKICAIKP</sequence>
<evidence type="ECO:0000259" key="9">
    <source>
        <dbReference type="Pfam" id="PF13847"/>
    </source>
</evidence>
<comment type="catalytic activity">
    <reaction evidence="7">
        <text>arsenic triglutathione + 2 [thioredoxin]-dithiol + 2 S-adenosyl-L-methionine + H2O = dimethylarsinous acid + 2 [thioredoxin]-disulfide + 3 glutathione + 2 S-adenosyl-L-homocysteine + 2 H(+)</text>
        <dbReference type="Rhea" id="RHEA:69464"/>
        <dbReference type="Rhea" id="RHEA-COMP:10698"/>
        <dbReference type="Rhea" id="RHEA-COMP:10700"/>
        <dbReference type="ChEBI" id="CHEBI:15377"/>
        <dbReference type="ChEBI" id="CHEBI:15378"/>
        <dbReference type="ChEBI" id="CHEBI:23808"/>
        <dbReference type="ChEBI" id="CHEBI:29950"/>
        <dbReference type="ChEBI" id="CHEBI:50058"/>
        <dbReference type="ChEBI" id="CHEBI:57856"/>
        <dbReference type="ChEBI" id="CHEBI:57925"/>
        <dbReference type="ChEBI" id="CHEBI:59789"/>
        <dbReference type="ChEBI" id="CHEBI:183640"/>
        <dbReference type="EC" id="2.1.1.137"/>
    </reaction>
</comment>
<dbReference type="AlphaFoldDB" id="A0A0W8FB28"/>
<accession>A0A0W8FB28</accession>
<evidence type="ECO:0000256" key="2">
    <source>
        <dbReference type="ARBA" id="ARBA00022691"/>
    </source>
</evidence>
<keyword evidence="2" id="KW-0949">S-adenosyl-L-methionine</keyword>
<keyword evidence="10" id="KW-0489">Methyltransferase</keyword>
<comment type="catalytic activity">
    <reaction evidence="8">
        <text>arsenic triglutathione + 3 [thioredoxin]-dithiol + 3 S-adenosyl-L-methionine = trimethylarsine + 3 [thioredoxin]-disulfide + 3 glutathione + 3 S-adenosyl-L-homocysteine + 3 H(+)</text>
        <dbReference type="Rhea" id="RHEA:69432"/>
        <dbReference type="Rhea" id="RHEA-COMP:10698"/>
        <dbReference type="Rhea" id="RHEA-COMP:10700"/>
        <dbReference type="ChEBI" id="CHEBI:15378"/>
        <dbReference type="ChEBI" id="CHEBI:27130"/>
        <dbReference type="ChEBI" id="CHEBI:29950"/>
        <dbReference type="ChEBI" id="CHEBI:50058"/>
        <dbReference type="ChEBI" id="CHEBI:57856"/>
        <dbReference type="ChEBI" id="CHEBI:57925"/>
        <dbReference type="ChEBI" id="CHEBI:59789"/>
        <dbReference type="ChEBI" id="CHEBI:183640"/>
        <dbReference type="EC" id="2.1.1.137"/>
    </reaction>
</comment>
<evidence type="ECO:0000256" key="6">
    <source>
        <dbReference type="ARBA" id="ARBA00047941"/>
    </source>
</evidence>
<gene>
    <name evidence="10" type="ORF">ASZ90_012453</name>
</gene>
<dbReference type="GO" id="GO:0032259">
    <property type="term" value="P:methylation"/>
    <property type="evidence" value="ECO:0007669"/>
    <property type="project" value="UniProtKB-KW"/>
</dbReference>
<evidence type="ECO:0000256" key="3">
    <source>
        <dbReference type="ARBA" id="ARBA00034487"/>
    </source>
</evidence>
<dbReference type="PANTHER" id="PTHR43675:SF8">
    <property type="entry name" value="ARSENITE METHYLTRANSFERASE"/>
    <property type="match status" value="1"/>
</dbReference>
<comment type="similarity">
    <text evidence="3">Belongs to the methyltransferase superfamily. Arsenite methyltransferase family.</text>
</comment>
<comment type="catalytic activity">
    <reaction evidence="6">
        <text>arsenic triglutathione + [thioredoxin]-dithiol + S-adenosyl-L-methionine + 2 H2O = methylarsonous acid + [thioredoxin]-disulfide + 3 glutathione + S-adenosyl-L-homocysteine + H(+)</text>
        <dbReference type="Rhea" id="RHEA:69460"/>
        <dbReference type="Rhea" id="RHEA-COMP:10698"/>
        <dbReference type="Rhea" id="RHEA-COMP:10700"/>
        <dbReference type="ChEBI" id="CHEBI:15377"/>
        <dbReference type="ChEBI" id="CHEBI:15378"/>
        <dbReference type="ChEBI" id="CHEBI:17826"/>
        <dbReference type="ChEBI" id="CHEBI:29950"/>
        <dbReference type="ChEBI" id="CHEBI:50058"/>
        <dbReference type="ChEBI" id="CHEBI:57856"/>
        <dbReference type="ChEBI" id="CHEBI:57925"/>
        <dbReference type="ChEBI" id="CHEBI:59789"/>
        <dbReference type="ChEBI" id="CHEBI:183640"/>
        <dbReference type="EC" id="2.1.1.137"/>
    </reaction>
</comment>
<protein>
    <recommendedName>
        <fullName evidence="5">Arsenite methyltransferase</fullName>
        <ecNumber evidence="4">2.1.1.137</ecNumber>
    </recommendedName>
</protein>
<evidence type="ECO:0000256" key="7">
    <source>
        <dbReference type="ARBA" id="ARBA00047943"/>
    </source>
</evidence>
<name>A0A0W8FB28_9ZZZZ</name>
<organism evidence="10">
    <name type="scientific">hydrocarbon metagenome</name>
    <dbReference type="NCBI Taxonomy" id="938273"/>
    <lineage>
        <taxon>unclassified sequences</taxon>
        <taxon>metagenomes</taxon>
        <taxon>ecological metagenomes</taxon>
    </lineage>
</organism>
<evidence type="ECO:0000313" key="10">
    <source>
        <dbReference type="EMBL" id="KUG17810.1"/>
    </source>
</evidence>
<evidence type="ECO:0000256" key="8">
    <source>
        <dbReference type="ARBA" id="ARBA00048428"/>
    </source>
</evidence>
<dbReference type="GO" id="GO:0030791">
    <property type="term" value="F:arsenite methyltransferase activity"/>
    <property type="evidence" value="ECO:0007669"/>
    <property type="project" value="UniProtKB-EC"/>
</dbReference>
<dbReference type="CDD" id="cd02440">
    <property type="entry name" value="AdoMet_MTases"/>
    <property type="match status" value="1"/>
</dbReference>
<dbReference type="InterPro" id="IPR026669">
    <property type="entry name" value="Arsenite_MeTrfase-like"/>
</dbReference>
<evidence type="ECO:0000256" key="1">
    <source>
        <dbReference type="ARBA" id="ARBA00022679"/>
    </source>
</evidence>
<evidence type="ECO:0000256" key="5">
    <source>
        <dbReference type="ARBA" id="ARBA00034545"/>
    </source>
</evidence>
<dbReference type="EC" id="2.1.1.137" evidence="4"/>
<comment type="caution">
    <text evidence="10">The sequence shown here is derived from an EMBL/GenBank/DDBJ whole genome shotgun (WGS) entry which is preliminary data.</text>
</comment>
<dbReference type="InterPro" id="IPR025714">
    <property type="entry name" value="Methyltranfer_dom"/>
</dbReference>
<reference evidence="10" key="1">
    <citation type="journal article" date="2015" name="Proc. Natl. Acad. Sci. U.S.A.">
        <title>Networks of energetic and metabolic interactions define dynamics in microbial communities.</title>
        <authorList>
            <person name="Embree M."/>
            <person name="Liu J.K."/>
            <person name="Al-Bassam M.M."/>
            <person name="Zengler K."/>
        </authorList>
    </citation>
    <scope>NUCLEOTIDE SEQUENCE</scope>
</reference>